<dbReference type="EMBL" id="JAJTTC010000007">
    <property type="protein sequence ID" value="MCF0064227.1"/>
    <property type="molecule type" value="Genomic_DNA"/>
</dbReference>
<organism evidence="1 2">
    <name type="scientific">Dyadobacter chenwenxiniae</name>
    <dbReference type="NCBI Taxonomy" id="2906456"/>
    <lineage>
        <taxon>Bacteria</taxon>
        <taxon>Pseudomonadati</taxon>
        <taxon>Bacteroidota</taxon>
        <taxon>Cytophagia</taxon>
        <taxon>Cytophagales</taxon>
        <taxon>Spirosomataceae</taxon>
        <taxon>Dyadobacter</taxon>
    </lineage>
</organism>
<accession>A0A9X1TGK8</accession>
<sequence>MKELKTKKVSVSKSELTKVEIREIEKLFLDPNTKTYTLQETIELSRNENIHQNR</sequence>
<keyword evidence="2" id="KW-1185">Reference proteome</keyword>
<gene>
    <name evidence="1" type="ORF">LXM26_22110</name>
</gene>
<protein>
    <submittedName>
        <fullName evidence="1">Uncharacterized protein</fullName>
    </submittedName>
</protein>
<reference evidence="1" key="1">
    <citation type="submission" date="2021-12" db="EMBL/GenBank/DDBJ databases">
        <title>Novel species in genus Dyadobacter.</title>
        <authorList>
            <person name="Ma C."/>
        </authorList>
    </citation>
    <scope>NUCLEOTIDE SEQUENCE</scope>
    <source>
        <strain evidence="1">LJ419</strain>
    </source>
</reference>
<proteinExistence type="predicted"/>
<dbReference type="RefSeq" id="WP_234657156.1">
    <property type="nucleotide sequence ID" value="NZ_CP094997.1"/>
</dbReference>
<name>A0A9X1TGK8_9BACT</name>
<evidence type="ECO:0000313" key="1">
    <source>
        <dbReference type="EMBL" id="MCF0064227.1"/>
    </source>
</evidence>
<dbReference type="Proteomes" id="UP001139000">
    <property type="component" value="Unassembled WGS sequence"/>
</dbReference>
<dbReference type="AlphaFoldDB" id="A0A9X1TGK8"/>
<evidence type="ECO:0000313" key="2">
    <source>
        <dbReference type="Proteomes" id="UP001139000"/>
    </source>
</evidence>
<comment type="caution">
    <text evidence="1">The sequence shown here is derived from an EMBL/GenBank/DDBJ whole genome shotgun (WGS) entry which is preliminary data.</text>
</comment>